<reference evidence="1 2" key="1">
    <citation type="submission" date="2017-03" db="EMBL/GenBank/DDBJ databases">
        <title>Genome analysis of strain PAMC 26510.</title>
        <authorList>
            <person name="Oh H.-M."/>
            <person name="Yang J.-A."/>
        </authorList>
    </citation>
    <scope>NUCLEOTIDE SEQUENCE [LARGE SCALE GENOMIC DNA]</scope>
    <source>
        <strain evidence="1 2">PAMC 26510</strain>
    </source>
</reference>
<evidence type="ECO:0000313" key="1">
    <source>
        <dbReference type="EMBL" id="OTP73400.1"/>
    </source>
</evidence>
<dbReference type="EMBL" id="NBTY01000100">
    <property type="protein sequence ID" value="OTP73400.1"/>
    <property type="molecule type" value="Genomic_DNA"/>
</dbReference>
<gene>
    <name evidence="1" type="ORF">PAMC26510_19185</name>
</gene>
<proteinExistence type="predicted"/>
<sequence>MAADDGDVRVLIAPDGTSAQRTYVRSARAWTADQPLFNANSDYRP</sequence>
<dbReference type="AlphaFoldDB" id="A0A242MQE4"/>
<dbReference type="Proteomes" id="UP000194546">
    <property type="component" value="Unassembled WGS sequence"/>
</dbReference>
<comment type="caution">
    <text evidence="1">The sequence shown here is derived from an EMBL/GenBank/DDBJ whole genome shotgun (WGS) entry which is preliminary data.</text>
</comment>
<evidence type="ECO:0000313" key="2">
    <source>
        <dbReference type="Proteomes" id="UP000194546"/>
    </source>
</evidence>
<name>A0A242MQE4_CABSO</name>
<organism evidence="1 2">
    <name type="scientific">Caballeronia sordidicola</name>
    <name type="common">Burkholderia sordidicola</name>
    <dbReference type="NCBI Taxonomy" id="196367"/>
    <lineage>
        <taxon>Bacteria</taxon>
        <taxon>Pseudomonadati</taxon>
        <taxon>Pseudomonadota</taxon>
        <taxon>Betaproteobacteria</taxon>
        <taxon>Burkholderiales</taxon>
        <taxon>Burkholderiaceae</taxon>
        <taxon>Caballeronia</taxon>
    </lineage>
</organism>
<accession>A0A242MQE4</accession>
<protein>
    <submittedName>
        <fullName evidence="1">Uncharacterized protein</fullName>
    </submittedName>
</protein>